<accession>A0A510XAH6</accession>
<keyword evidence="5" id="KW-1185">Reference proteome</keyword>
<protein>
    <submittedName>
        <fullName evidence="3">Uncharacterized protein</fullName>
    </submittedName>
</protein>
<dbReference type="AlphaFoldDB" id="A0A510XAH6"/>
<dbReference type="EMBL" id="JAEDAF010000001">
    <property type="protein sequence ID" value="MBH8578778.1"/>
    <property type="molecule type" value="Genomic_DNA"/>
</dbReference>
<comment type="caution">
    <text evidence="3">The sequence shown here is derived from an EMBL/GenBank/DDBJ whole genome shotgun (WGS) entry which is preliminary data.</text>
</comment>
<evidence type="ECO:0000256" key="1">
    <source>
        <dbReference type="SAM" id="Coils"/>
    </source>
</evidence>
<keyword evidence="1" id="KW-0175">Coiled coil</keyword>
<evidence type="ECO:0000313" key="5">
    <source>
        <dbReference type="Proteomes" id="UP000321275"/>
    </source>
</evidence>
<name>A0A510XAH6_9GAMM</name>
<evidence type="ECO:0000313" key="3">
    <source>
        <dbReference type="EMBL" id="GEK48446.1"/>
    </source>
</evidence>
<dbReference type="Proteomes" id="UP000651738">
    <property type="component" value="Unassembled WGS sequence"/>
</dbReference>
<dbReference type="OrthoDB" id="6174581at2"/>
<evidence type="ECO:0000313" key="6">
    <source>
        <dbReference type="Proteomes" id="UP000651738"/>
    </source>
</evidence>
<proteinExistence type="predicted"/>
<feature type="transmembrane region" description="Helical" evidence="2">
    <location>
        <begin position="87"/>
        <end position="110"/>
    </location>
</feature>
<keyword evidence="2" id="KW-1133">Transmembrane helix</keyword>
<keyword evidence="2" id="KW-0472">Membrane</keyword>
<feature type="coiled-coil region" evidence="1">
    <location>
        <begin position="20"/>
        <end position="68"/>
    </location>
</feature>
<evidence type="ECO:0000313" key="4">
    <source>
        <dbReference type="EMBL" id="MBH8578778.1"/>
    </source>
</evidence>
<dbReference type="EMBL" id="BJUK01000036">
    <property type="protein sequence ID" value="GEK48446.1"/>
    <property type="molecule type" value="Genomic_DNA"/>
</dbReference>
<gene>
    <name evidence="3" type="ORF">HPA02_27290</name>
    <name evidence="4" type="ORF">I7V36_01615</name>
</gene>
<reference evidence="4 6" key="2">
    <citation type="submission" date="2020-12" db="EMBL/GenBank/DDBJ databases">
        <title>Draft genome sequence of Halomonas pacifica strain CARE-V15.</title>
        <authorList>
            <person name="Vignesh N."/>
            <person name="Thabitha A."/>
            <person name="Saravanan R."/>
            <person name="Manigandan V."/>
        </authorList>
    </citation>
    <scope>NUCLEOTIDE SEQUENCE [LARGE SCALE GENOMIC DNA]</scope>
    <source>
        <strain evidence="4 6">CARE-V15</strain>
    </source>
</reference>
<evidence type="ECO:0000256" key="2">
    <source>
        <dbReference type="SAM" id="Phobius"/>
    </source>
</evidence>
<dbReference type="RefSeq" id="WP_146803776.1">
    <property type="nucleotide sequence ID" value="NZ_BJUK01000036.1"/>
</dbReference>
<keyword evidence="2" id="KW-0812">Transmembrane</keyword>
<reference evidence="3 5" key="1">
    <citation type="submission" date="2019-07" db="EMBL/GenBank/DDBJ databases">
        <title>Whole genome shotgun sequence of Halomonas pacifica NBRC 102220.</title>
        <authorList>
            <person name="Hosoyama A."/>
            <person name="Uohara A."/>
            <person name="Ohji S."/>
            <person name="Ichikawa N."/>
        </authorList>
    </citation>
    <scope>NUCLEOTIDE SEQUENCE [LARGE SCALE GENOMIC DNA]</scope>
    <source>
        <strain evidence="3 5">NBRC 102220</strain>
    </source>
</reference>
<dbReference type="Proteomes" id="UP000321275">
    <property type="component" value="Unassembled WGS sequence"/>
</dbReference>
<sequence length="118" mass="12992">MTMTEVREHGSQLDRIETSLGDLRQLNAQILDRLTRMEERQNTHATEMGKLEARVDDHSDRLRELELLVAVADKTGKQQHRALMGRWSALAAVGMLILGAAASTVGKVLADLLQSGSS</sequence>
<organism evidence="3 5">
    <name type="scientific">Bisbaumannia pacifica</name>
    <dbReference type="NCBI Taxonomy" id="77098"/>
    <lineage>
        <taxon>Bacteria</taxon>
        <taxon>Pseudomonadati</taxon>
        <taxon>Pseudomonadota</taxon>
        <taxon>Gammaproteobacteria</taxon>
        <taxon>Oceanospirillales</taxon>
        <taxon>Halomonadaceae</taxon>
        <taxon>Bisbaumannia</taxon>
    </lineage>
</organism>